<dbReference type="RefSeq" id="WP_057634317.1">
    <property type="nucleotide sequence ID" value="NZ_LDJI01000021.1"/>
</dbReference>
<comment type="caution">
    <text evidence="1">The sequence shown here is derived from an EMBL/GenBank/DDBJ whole genome shotgun (WGS) entry which is preliminary data.</text>
</comment>
<sequence>MKTLSLLRGSTCLVPHVLHARYWHQRLFGLLLLPRLGQGHGLLIEPCASVHTLGMRYPLDLLFLSPDNQVLGWRENLAPWRAASLRGARSTLELPAGALTAMAPQIGERLRWQAAPTPLHVQPASGGFP</sequence>
<dbReference type="Gene3D" id="2.60.120.1140">
    <property type="entry name" value="Protein of unknown function DUF192"/>
    <property type="match status" value="1"/>
</dbReference>
<evidence type="ECO:0008006" key="3">
    <source>
        <dbReference type="Google" id="ProtNLM"/>
    </source>
</evidence>
<proteinExistence type="predicted"/>
<protein>
    <recommendedName>
        <fullName evidence="3">DUF192 domain-containing protein</fullName>
    </recommendedName>
</protein>
<dbReference type="InterPro" id="IPR038695">
    <property type="entry name" value="Saro_0823-like_sf"/>
</dbReference>
<dbReference type="AlphaFoldDB" id="A0A0R0CBF8"/>
<keyword evidence="2" id="KW-1185">Reference proteome</keyword>
<dbReference type="Proteomes" id="UP000050864">
    <property type="component" value="Unassembled WGS sequence"/>
</dbReference>
<dbReference type="PATRIC" id="fig|405444.3.peg.1447"/>
<dbReference type="OrthoDB" id="9813379at2"/>
<dbReference type="Pfam" id="PF02643">
    <property type="entry name" value="DUF192"/>
    <property type="match status" value="1"/>
</dbReference>
<accession>A0A0R0CBF8</accession>
<dbReference type="STRING" id="405444.ABB26_11780"/>
<name>A0A0R0CBF8_9GAMM</name>
<dbReference type="InterPro" id="IPR003795">
    <property type="entry name" value="DUF192"/>
</dbReference>
<evidence type="ECO:0000313" key="2">
    <source>
        <dbReference type="Proteomes" id="UP000050864"/>
    </source>
</evidence>
<gene>
    <name evidence="1" type="ORF">ABB26_11780</name>
</gene>
<dbReference type="EMBL" id="LDJI01000021">
    <property type="protein sequence ID" value="KRG63582.1"/>
    <property type="molecule type" value="Genomic_DNA"/>
</dbReference>
<organism evidence="1 2">
    <name type="scientific">Stenotrophomonas humi</name>
    <dbReference type="NCBI Taxonomy" id="405444"/>
    <lineage>
        <taxon>Bacteria</taxon>
        <taxon>Pseudomonadati</taxon>
        <taxon>Pseudomonadota</taxon>
        <taxon>Gammaproteobacteria</taxon>
        <taxon>Lysobacterales</taxon>
        <taxon>Lysobacteraceae</taxon>
        <taxon>Stenotrophomonas</taxon>
    </lineage>
</organism>
<evidence type="ECO:0000313" key="1">
    <source>
        <dbReference type="EMBL" id="KRG63582.1"/>
    </source>
</evidence>
<reference evidence="1 2" key="1">
    <citation type="submission" date="2015-05" db="EMBL/GenBank/DDBJ databases">
        <title>Genome sequencing and analysis of members of genus Stenotrophomonas.</title>
        <authorList>
            <person name="Patil P.P."/>
            <person name="Midha S."/>
            <person name="Patil P.B."/>
        </authorList>
    </citation>
    <scope>NUCLEOTIDE SEQUENCE [LARGE SCALE GENOMIC DNA]</scope>
    <source>
        <strain evidence="1 2">DSM 18929</strain>
    </source>
</reference>